<gene>
    <name evidence="3" type="primary">HUNK</name>
</gene>
<organism evidence="2 3">
    <name type="scientific">Erinaceus europaeus</name>
    <name type="common">Western European hedgehog</name>
    <dbReference type="NCBI Taxonomy" id="9365"/>
    <lineage>
        <taxon>Eukaryota</taxon>
        <taxon>Metazoa</taxon>
        <taxon>Chordata</taxon>
        <taxon>Craniata</taxon>
        <taxon>Vertebrata</taxon>
        <taxon>Euteleostomi</taxon>
        <taxon>Mammalia</taxon>
        <taxon>Eutheria</taxon>
        <taxon>Laurasiatheria</taxon>
        <taxon>Eulipotyphla</taxon>
        <taxon>Erinaceidae</taxon>
        <taxon>Erinaceinae</taxon>
        <taxon>Erinaceus</taxon>
    </lineage>
</organism>
<feature type="compositionally biased region" description="Pro residues" evidence="1">
    <location>
        <begin position="394"/>
        <end position="404"/>
    </location>
</feature>
<sequence length="414" mass="44146">MPAAAAAAAGDGLQGDPAEEAARAAGDATFLPAWVCGVPRERLRDFQHHKRVGNYLVGSRKLGEGSFAKVREGLHVLTGEKVSPPRNPHTCLAAWYFLRGAMGALAGGCGSHLHCELQFPSPLVTSPASPEQLWGKACLSASHLQDKKPKEQEKRGDLLHRPLSKKLDKSLPAHKQPAATSLLTQLQNTKALLRERRAPRSGLPDKDPFGCRNLFRKTSDSSCVASSSMEFIPALPPRTPRITKKPETLPQDSGSTAGAPPKDEPPLLDMVRSFESADHTDLLSSPIHHYRMLGSPGGLAPRHPSGERTLSVGLLPASPPPPLQTSLHPTLASFAHDEAKSSGLPREEGLGSPPPGPSQPLGSPSCVKSRGRFPMMGIGQMLRKRHQGLLSCPDAPPLPTPTPSTLPLDLKGQC</sequence>
<feature type="region of interest" description="Disordered" evidence="1">
    <location>
        <begin position="389"/>
        <end position="414"/>
    </location>
</feature>
<feature type="region of interest" description="Disordered" evidence="1">
    <location>
        <begin position="1"/>
        <end position="21"/>
    </location>
</feature>
<name>A0ABM3XWB0_ERIEU</name>
<feature type="compositionally biased region" description="Basic and acidic residues" evidence="1">
    <location>
        <begin position="335"/>
        <end position="349"/>
    </location>
</feature>
<reference evidence="3" key="1">
    <citation type="submission" date="2025-08" db="UniProtKB">
        <authorList>
            <consortium name="RefSeq"/>
        </authorList>
    </citation>
    <scope>IDENTIFICATION</scope>
</reference>
<feature type="region of interest" description="Disordered" evidence="1">
    <location>
        <begin position="294"/>
        <end position="372"/>
    </location>
</feature>
<protein>
    <submittedName>
        <fullName evidence="3">Hormonally up-regulated neu tumor-associated kinase</fullName>
    </submittedName>
</protein>
<dbReference type="RefSeq" id="XP_060053110.1">
    <property type="nucleotide sequence ID" value="XM_060197127.1"/>
</dbReference>
<feature type="region of interest" description="Disordered" evidence="1">
    <location>
        <begin position="144"/>
        <end position="181"/>
    </location>
</feature>
<keyword evidence="3" id="KW-0808">Transferase</keyword>
<evidence type="ECO:0000256" key="1">
    <source>
        <dbReference type="SAM" id="MobiDB-lite"/>
    </source>
</evidence>
<dbReference type="Proteomes" id="UP001652624">
    <property type="component" value="Chromosome 9"/>
</dbReference>
<evidence type="ECO:0000313" key="3">
    <source>
        <dbReference type="RefSeq" id="XP_060053110.1"/>
    </source>
</evidence>
<accession>A0ABM3XWB0</accession>
<dbReference type="GeneID" id="132540323"/>
<keyword evidence="2" id="KW-1185">Reference proteome</keyword>
<proteinExistence type="predicted"/>
<feature type="region of interest" description="Disordered" evidence="1">
    <location>
        <begin position="233"/>
        <end position="268"/>
    </location>
</feature>
<dbReference type="GO" id="GO:0016301">
    <property type="term" value="F:kinase activity"/>
    <property type="evidence" value="ECO:0007669"/>
    <property type="project" value="UniProtKB-KW"/>
</dbReference>
<feature type="compositionally biased region" description="Basic and acidic residues" evidence="1">
    <location>
        <begin position="144"/>
        <end position="171"/>
    </location>
</feature>
<keyword evidence="3" id="KW-0418">Kinase</keyword>
<feature type="compositionally biased region" description="Low complexity" evidence="1">
    <location>
        <begin position="405"/>
        <end position="414"/>
    </location>
</feature>
<evidence type="ECO:0000313" key="2">
    <source>
        <dbReference type="Proteomes" id="UP001652624"/>
    </source>
</evidence>